<keyword evidence="1" id="KW-0812">Transmembrane</keyword>
<feature type="transmembrane region" description="Helical" evidence="1">
    <location>
        <begin position="15"/>
        <end position="36"/>
    </location>
</feature>
<dbReference type="Proteomes" id="UP000215027">
    <property type="component" value="Chromosome II"/>
</dbReference>
<dbReference type="RefSeq" id="WP_269459489.1">
    <property type="nucleotide sequence ID" value="NZ_LN890656.1"/>
</dbReference>
<gene>
    <name evidence="2" type="ORF">CFX0092_B0813</name>
</gene>
<organism evidence="2 3">
    <name type="scientific">Candidatus Promineifilum breve</name>
    <dbReference type="NCBI Taxonomy" id="1806508"/>
    <lineage>
        <taxon>Bacteria</taxon>
        <taxon>Bacillati</taxon>
        <taxon>Chloroflexota</taxon>
        <taxon>Ardenticatenia</taxon>
        <taxon>Candidatus Promineifilales</taxon>
        <taxon>Candidatus Promineifilaceae</taxon>
        <taxon>Candidatus Promineifilum</taxon>
    </lineage>
</organism>
<dbReference type="EMBL" id="LN890656">
    <property type="protein sequence ID" value="CUS06347.1"/>
    <property type="molecule type" value="Genomic_DNA"/>
</dbReference>
<keyword evidence="3" id="KW-1185">Reference proteome</keyword>
<protein>
    <submittedName>
        <fullName evidence="2">Uncharacterized protein</fullName>
    </submittedName>
</protein>
<proteinExistence type="predicted"/>
<name>A0A161K3Z3_9CHLR</name>
<evidence type="ECO:0000256" key="1">
    <source>
        <dbReference type="SAM" id="Phobius"/>
    </source>
</evidence>
<accession>A0A161K3Z3</accession>
<evidence type="ECO:0000313" key="3">
    <source>
        <dbReference type="Proteomes" id="UP000215027"/>
    </source>
</evidence>
<keyword evidence="1" id="KW-0472">Membrane</keyword>
<sequence length="43" mass="5041">MRPNICYHRRMNPELAAALFVFIPLSLGILMLLIIWHARGRVH</sequence>
<dbReference type="AlphaFoldDB" id="A0A161K3Z3"/>
<reference evidence="2" key="1">
    <citation type="submission" date="2016-01" db="EMBL/GenBank/DDBJ databases">
        <authorList>
            <person name="Mcilroy J.S."/>
            <person name="Karst M S."/>
            <person name="Albertsen M."/>
        </authorList>
    </citation>
    <scope>NUCLEOTIDE SEQUENCE</scope>
    <source>
        <strain evidence="2">Cfx-K</strain>
    </source>
</reference>
<evidence type="ECO:0000313" key="2">
    <source>
        <dbReference type="EMBL" id="CUS06347.1"/>
    </source>
</evidence>
<keyword evidence="1" id="KW-1133">Transmembrane helix</keyword>
<dbReference type="KEGG" id="pbf:CFX0092_B0813"/>